<keyword evidence="3" id="KW-0670">Pyruvate</keyword>
<dbReference type="NCBIfam" id="NF006323">
    <property type="entry name" value="PRK08537.1"/>
    <property type="match status" value="1"/>
</dbReference>
<dbReference type="EMBL" id="CP002737">
    <property type="protein sequence ID" value="AEF96965.1"/>
    <property type="molecule type" value="Genomic_DNA"/>
</dbReference>
<dbReference type="EC" id="1.2.7.3" evidence="3"/>
<accession>F6BAF2</accession>
<dbReference type="OrthoDB" id="18183at2157"/>
<dbReference type="InterPro" id="IPR011894">
    <property type="entry name" value="PorC_KorC"/>
</dbReference>
<evidence type="ECO:0000256" key="1">
    <source>
        <dbReference type="ARBA" id="ARBA00023002"/>
    </source>
</evidence>
<dbReference type="Gene3D" id="3.40.920.10">
    <property type="entry name" value="Pyruvate-ferredoxin oxidoreductase, PFOR, domain III"/>
    <property type="match status" value="1"/>
</dbReference>
<dbReference type="Pfam" id="PF01558">
    <property type="entry name" value="POR"/>
    <property type="match status" value="1"/>
</dbReference>
<proteinExistence type="predicted"/>
<evidence type="ECO:0000313" key="3">
    <source>
        <dbReference type="EMBL" id="AEF96965.1"/>
    </source>
</evidence>
<name>F6BAF2_METIK</name>
<dbReference type="InterPro" id="IPR019752">
    <property type="entry name" value="Pyrv/ketoisovalerate_OxRed_cat"/>
</dbReference>
<evidence type="ECO:0000259" key="2">
    <source>
        <dbReference type="Pfam" id="PF01558"/>
    </source>
</evidence>
<keyword evidence="1 3" id="KW-0560">Oxidoreductase</keyword>
<feature type="domain" description="Pyruvate/ketoisovalerate oxidoreductase catalytic" evidence="2">
    <location>
        <begin position="11"/>
        <end position="173"/>
    </location>
</feature>
<protein>
    <submittedName>
        <fullName evidence="3">Pyruvate/ketoisovalerate oxidoreductase, gamma subunit</fullName>
        <ecNumber evidence="3">1.2.7.3</ecNumber>
    </submittedName>
</protein>
<reference evidence="3 4" key="1">
    <citation type="submission" date="2011-05" db="EMBL/GenBank/DDBJ databases">
        <title>Complete sequence of Methanotorris igneus Kol 5.</title>
        <authorList>
            <consortium name="US DOE Joint Genome Institute"/>
            <person name="Lucas S."/>
            <person name="Han J."/>
            <person name="Lapidus A."/>
            <person name="Cheng J.-F."/>
            <person name="Goodwin L."/>
            <person name="Pitluck S."/>
            <person name="Peters L."/>
            <person name="Mikhailova N."/>
            <person name="Chertkov O."/>
            <person name="Han C."/>
            <person name="Tapia R."/>
            <person name="Land M."/>
            <person name="Hauser L."/>
            <person name="Kyrpides N."/>
            <person name="Ivanova N."/>
            <person name="Pagani I."/>
            <person name="Sieprawska-Lupa M."/>
            <person name="Whitman W."/>
            <person name="Woyke T."/>
        </authorList>
    </citation>
    <scope>NUCLEOTIDE SEQUENCE [LARGE SCALE GENOMIC DNA]</scope>
    <source>
        <strain evidence="4">DSM 5666 / JCM 11834 / Kol 5</strain>
    </source>
</reference>
<dbReference type="KEGG" id="mig:Metig_1430"/>
<dbReference type="InterPro" id="IPR052554">
    <property type="entry name" value="2-oxoglutarate_synth_KorC"/>
</dbReference>
<evidence type="ECO:0000313" key="4">
    <source>
        <dbReference type="Proteomes" id="UP000009227"/>
    </source>
</evidence>
<dbReference type="PANTHER" id="PTHR42730:SF1">
    <property type="entry name" value="2-OXOGLUTARATE SYNTHASE SUBUNIT KORC"/>
    <property type="match status" value="1"/>
</dbReference>
<dbReference type="RefSeq" id="WP_013799561.1">
    <property type="nucleotide sequence ID" value="NC_015562.1"/>
</dbReference>
<dbReference type="STRING" id="880724.Metig_1430"/>
<dbReference type="GeneID" id="10644303"/>
<gene>
    <name evidence="3" type="ordered locus">Metig_1430</name>
</gene>
<keyword evidence="4" id="KW-1185">Reference proteome</keyword>
<dbReference type="GO" id="GO:0047553">
    <property type="term" value="F:2-oxoglutarate synthase activity"/>
    <property type="evidence" value="ECO:0007669"/>
    <property type="project" value="UniProtKB-EC"/>
</dbReference>
<dbReference type="NCBIfam" id="TIGR02175">
    <property type="entry name" value="PorC_KorC"/>
    <property type="match status" value="1"/>
</dbReference>
<dbReference type="PANTHER" id="PTHR42730">
    <property type="entry name" value="2-OXOGLUTARATE SYNTHASE SUBUNIT KORC"/>
    <property type="match status" value="1"/>
</dbReference>
<dbReference type="SUPFAM" id="SSF53323">
    <property type="entry name" value="Pyruvate-ferredoxin oxidoreductase, PFOR, domain III"/>
    <property type="match status" value="1"/>
</dbReference>
<dbReference type="InterPro" id="IPR002869">
    <property type="entry name" value="Pyrv_flavodox_OxRed_cen"/>
</dbReference>
<sequence length="187" mass="20156">MRKEIRLSGFGGQGIILAGVILGRAASLYDGKEAVQTQSYGPEARGGASKSEVVIDDKPIDFPKVIKPDILVCMSQPAFDKYVNDVKENGFLLIDEDLVSAVDVPNVNLYKIPFTRIANEEVGLGIVANIVMLGALTRITGIVSKESMEKAILDSVPKGTEEKNLLAFNKGYEYAGKFNGKTKGFAV</sequence>
<organism evidence="4">
    <name type="scientific">Methanotorris igneus (strain DSM 5666 / JCM 11834 / Kol 5)</name>
    <dbReference type="NCBI Taxonomy" id="880724"/>
    <lineage>
        <taxon>Archaea</taxon>
        <taxon>Methanobacteriati</taxon>
        <taxon>Methanobacteriota</taxon>
        <taxon>Methanomada group</taxon>
        <taxon>Methanococci</taxon>
        <taxon>Methanococcales</taxon>
        <taxon>Methanocaldococcaceae</taxon>
        <taxon>Methanotorris</taxon>
    </lineage>
</organism>
<dbReference type="HOGENOM" id="CLU_087284_0_0_2"/>
<dbReference type="Proteomes" id="UP000009227">
    <property type="component" value="Chromosome"/>
</dbReference>
<dbReference type="AlphaFoldDB" id="F6BAF2"/>